<dbReference type="Proteomes" id="UP000029558">
    <property type="component" value="Chromosome"/>
</dbReference>
<evidence type="ECO:0000256" key="9">
    <source>
        <dbReference type="ARBA" id="ARBA00022989"/>
    </source>
</evidence>
<accession>A0A1L6TF26</accession>
<keyword evidence="3 12" id="KW-1003">Cell membrane</keyword>
<keyword evidence="12" id="KW-0346">Stress response</keyword>
<dbReference type="GO" id="GO:0005886">
    <property type="term" value="C:plasma membrane"/>
    <property type="evidence" value="ECO:0007669"/>
    <property type="project" value="UniProtKB-SubCell"/>
</dbReference>
<dbReference type="Pfam" id="PF01435">
    <property type="entry name" value="Peptidase_M48"/>
    <property type="match status" value="1"/>
</dbReference>
<feature type="transmembrane region" description="Helical" evidence="12">
    <location>
        <begin position="141"/>
        <end position="165"/>
    </location>
</feature>
<organism evidence="13 14">
    <name type="scientific">Piscirickettsia salmonis</name>
    <dbReference type="NCBI Taxonomy" id="1238"/>
    <lineage>
        <taxon>Bacteria</taxon>
        <taxon>Pseudomonadati</taxon>
        <taxon>Pseudomonadota</taxon>
        <taxon>Gammaproteobacteria</taxon>
        <taxon>Thiotrichales</taxon>
        <taxon>Piscirickettsiaceae</taxon>
        <taxon>Piscirickettsia</taxon>
    </lineage>
</organism>
<keyword evidence="7 12" id="KW-0378">Hydrolase</keyword>
<dbReference type="PANTHER" id="PTHR43221:SF1">
    <property type="entry name" value="PROTEASE HTPX"/>
    <property type="match status" value="1"/>
</dbReference>
<dbReference type="HAMAP" id="MF_00188">
    <property type="entry name" value="Pept_M48_protease_HtpX"/>
    <property type="match status" value="1"/>
</dbReference>
<dbReference type="GO" id="GO:0006508">
    <property type="term" value="P:proteolysis"/>
    <property type="evidence" value="ECO:0007669"/>
    <property type="project" value="UniProtKB-KW"/>
</dbReference>
<proteinExistence type="inferred from homology"/>
<name>A0A1L6TF26_PISSA</name>
<evidence type="ECO:0000256" key="7">
    <source>
        <dbReference type="ARBA" id="ARBA00022801"/>
    </source>
</evidence>
<evidence type="ECO:0000256" key="6">
    <source>
        <dbReference type="ARBA" id="ARBA00022723"/>
    </source>
</evidence>
<dbReference type="GO" id="GO:0004222">
    <property type="term" value="F:metalloendopeptidase activity"/>
    <property type="evidence" value="ECO:0007669"/>
    <property type="project" value="UniProtKB-UniRule"/>
</dbReference>
<evidence type="ECO:0000256" key="11">
    <source>
        <dbReference type="ARBA" id="ARBA00023136"/>
    </source>
</evidence>
<feature type="binding site" evidence="12">
    <location>
        <position position="134"/>
    </location>
    <ligand>
        <name>Zn(2+)</name>
        <dbReference type="ChEBI" id="CHEBI:29105"/>
        <note>catalytic</note>
    </ligand>
</feature>
<dbReference type="PANTHER" id="PTHR43221">
    <property type="entry name" value="PROTEASE HTPX"/>
    <property type="match status" value="1"/>
</dbReference>
<keyword evidence="9 12" id="KW-1133">Transmembrane helix</keyword>
<comment type="subcellular location">
    <subcellularLocation>
        <location evidence="1 12">Cell membrane</location>
        <topology evidence="1 12">Multi-pass membrane protein</topology>
    </subcellularLocation>
</comment>
<dbReference type="CDD" id="cd07336">
    <property type="entry name" value="M48B_HtpX_like"/>
    <property type="match status" value="1"/>
</dbReference>
<keyword evidence="10 12" id="KW-0482">Metalloprotease</keyword>
<feature type="transmembrane region" description="Helical" evidence="12">
    <location>
        <begin position="31"/>
        <end position="48"/>
    </location>
</feature>
<sequence length="282" mass="30632">MNGVKTAVLLAALTALLLVIGRVLAGQVGLFIAIIFAVIMNFSAYWFSDQLVLKMYRAQEVGPYDAPELYQTVEELAHRGNMPMPKVYLVPDQTPNAFATGRNPGNAAVAATEGLIQMLSREELAGVMAHEMAHVRHRDTLIGTVSATLAGAIGAIANIALLFSFFRSSDEEGPGPIATLVMAILAPVAASLIQMAVSRSREFAADRGGAELCGNPLWLASALEKLASANQRQPMRQADEHPATAHMFIVNPLSGREMMRWFSTHPPLEERVRRLQQMAKKQ</sequence>
<dbReference type="GO" id="GO:0008270">
    <property type="term" value="F:zinc ion binding"/>
    <property type="evidence" value="ECO:0007669"/>
    <property type="project" value="UniProtKB-UniRule"/>
</dbReference>
<keyword evidence="4 12" id="KW-0645">Protease</keyword>
<keyword evidence="11 12" id="KW-0472">Membrane</keyword>
<dbReference type="InterPro" id="IPR050083">
    <property type="entry name" value="HtpX_protease"/>
</dbReference>
<dbReference type="RefSeq" id="WP_017378132.1">
    <property type="nucleotide sequence ID" value="NZ_CP012508.1"/>
</dbReference>
<dbReference type="NCBIfam" id="NF002826">
    <property type="entry name" value="PRK03001.1"/>
    <property type="match status" value="1"/>
</dbReference>
<evidence type="ECO:0000256" key="2">
    <source>
        <dbReference type="ARBA" id="ARBA00009779"/>
    </source>
</evidence>
<dbReference type="EC" id="3.4.24.-" evidence="12"/>
<keyword evidence="5 12" id="KW-0812">Transmembrane</keyword>
<keyword evidence="6 12" id="KW-0479">Metal-binding</keyword>
<dbReference type="OrthoDB" id="15218at2"/>
<evidence type="ECO:0000256" key="3">
    <source>
        <dbReference type="ARBA" id="ARBA00022475"/>
    </source>
</evidence>
<dbReference type="InterPro" id="IPR022919">
    <property type="entry name" value="Pept_M48_protease_HtpX"/>
</dbReference>
<gene>
    <name evidence="12" type="primary">htpX</name>
    <name evidence="13" type="ORF">KU39_2944</name>
</gene>
<evidence type="ECO:0000256" key="4">
    <source>
        <dbReference type="ARBA" id="ARBA00022670"/>
    </source>
</evidence>
<evidence type="ECO:0000256" key="5">
    <source>
        <dbReference type="ARBA" id="ARBA00022692"/>
    </source>
</evidence>
<feature type="active site" evidence="12">
    <location>
        <position position="131"/>
    </location>
</feature>
<feature type="binding site" evidence="12">
    <location>
        <position position="202"/>
    </location>
    <ligand>
        <name>Zn(2+)</name>
        <dbReference type="ChEBI" id="CHEBI:29105"/>
        <note>catalytic</note>
    </ligand>
</feature>
<evidence type="ECO:0000256" key="12">
    <source>
        <dbReference type="HAMAP-Rule" id="MF_00188"/>
    </source>
</evidence>
<protein>
    <recommendedName>
        <fullName evidence="12">Protease HtpX</fullName>
        <ecNumber evidence="12">3.4.24.-</ecNumber>
    </recommendedName>
    <alternativeName>
        <fullName evidence="12">Heat shock protein HtpX</fullName>
    </alternativeName>
</protein>
<evidence type="ECO:0000256" key="8">
    <source>
        <dbReference type="ARBA" id="ARBA00022833"/>
    </source>
</evidence>
<evidence type="ECO:0000313" key="14">
    <source>
        <dbReference type="Proteomes" id="UP000029558"/>
    </source>
</evidence>
<evidence type="ECO:0000256" key="1">
    <source>
        <dbReference type="ARBA" id="ARBA00004651"/>
    </source>
</evidence>
<comment type="cofactor">
    <cofactor evidence="12">
        <name>Zn(2+)</name>
        <dbReference type="ChEBI" id="CHEBI:29105"/>
    </cofactor>
    <text evidence="12">Binds 1 zinc ion per subunit.</text>
</comment>
<dbReference type="InterPro" id="IPR001915">
    <property type="entry name" value="Peptidase_M48"/>
</dbReference>
<evidence type="ECO:0000256" key="10">
    <source>
        <dbReference type="ARBA" id="ARBA00023049"/>
    </source>
</evidence>
<feature type="transmembrane region" description="Helical" evidence="12">
    <location>
        <begin position="177"/>
        <end position="197"/>
    </location>
</feature>
<dbReference type="AlphaFoldDB" id="A0A1L6TF26"/>
<keyword evidence="8 12" id="KW-0862">Zinc</keyword>
<comment type="similarity">
    <text evidence="2 12">Belongs to the peptidase M48B family.</text>
</comment>
<dbReference type="Gene3D" id="3.30.2010.10">
    <property type="entry name" value="Metalloproteases ('zincins'), catalytic domain"/>
    <property type="match status" value="1"/>
</dbReference>
<feature type="binding site" evidence="12">
    <location>
        <position position="130"/>
    </location>
    <ligand>
        <name>Zn(2+)</name>
        <dbReference type="ChEBI" id="CHEBI:29105"/>
        <note>catalytic</note>
    </ligand>
</feature>
<reference evidence="13 14" key="1">
    <citation type="journal article" date="2014" name="Genome Announc.">
        <title>Comparative Genome Analysis of Two Isolates of the Fish Pathogen Piscirickettsia salmonis from Different Hosts Reveals Major Differences in Virulence-Associated Secretion Systems.</title>
        <authorList>
            <person name="Bohle H."/>
            <person name="Henriquez P."/>
            <person name="Grothusen H."/>
            <person name="Navas E."/>
            <person name="Sandoval A."/>
            <person name="Bustamante F."/>
            <person name="Bustos P."/>
            <person name="Mancilla M."/>
        </authorList>
    </citation>
    <scope>NUCLEOTIDE SEQUENCE [LARGE SCALE GENOMIC DNA]</scope>
    <source>
        <strain evidence="14">B1-32597</strain>
    </source>
</reference>
<evidence type="ECO:0000313" key="13">
    <source>
        <dbReference type="EMBL" id="ALB24119.1"/>
    </source>
</evidence>
<dbReference type="EMBL" id="CP012508">
    <property type="protein sequence ID" value="ALB24119.1"/>
    <property type="molecule type" value="Genomic_DNA"/>
</dbReference>